<dbReference type="GO" id="GO:0005737">
    <property type="term" value="C:cytoplasm"/>
    <property type="evidence" value="ECO:0007669"/>
    <property type="project" value="TreeGrafter"/>
</dbReference>
<proteinExistence type="inferred from homology"/>
<dbReference type="Pfam" id="PF01053">
    <property type="entry name" value="Cys_Met_Meta_PP"/>
    <property type="match status" value="1"/>
</dbReference>
<dbReference type="Gene3D" id="3.90.1150.10">
    <property type="entry name" value="Aspartate Aminotransferase, domain 1"/>
    <property type="match status" value="1"/>
</dbReference>
<dbReference type="PANTHER" id="PTHR11808">
    <property type="entry name" value="TRANS-SULFURATION ENZYME FAMILY MEMBER"/>
    <property type="match status" value="1"/>
</dbReference>
<dbReference type="FunFam" id="3.40.640.10:FF:000009">
    <property type="entry name" value="Cystathionine gamma-synthase homolog"/>
    <property type="match status" value="1"/>
</dbReference>
<dbReference type="PIRSF" id="PIRSF001434">
    <property type="entry name" value="CGS"/>
    <property type="match status" value="1"/>
</dbReference>
<evidence type="ECO:0000256" key="9">
    <source>
        <dbReference type="RuleBase" id="RU362118"/>
    </source>
</evidence>
<dbReference type="InterPro" id="IPR054542">
    <property type="entry name" value="Cys_met_metab_PP"/>
</dbReference>
<evidence type="ECO:0000256" key="5">
    <source>
        <dbReference type="ARBA" id="ARBA00022898"/>
    </source>
</evidence>
<dbReference type="GO" id="GO:0030170">
    <property type="term" value="F:pyridoxal phosphate binding"/>
    <property type="evidence" value="ECO:0007669"/>
    <property type="project" value="InterPro"/>
</dbReference>
<feature type="modified residue" description="N6-(pyridoxal phosphate)lysine" evidence="8">
    <location>
        <position position="247"/>
    </location>
</feature>
<keyword evidence="5 8" id="KW-0663">Pyridoxal phosphate</keyword>
<feature type="signal peptide" evidence="10">
    <location>
        <begin position="1"/>
        <end position="32"/>
    </location>
</feature>
<evidence type="ECO:0000313" key="11">
    <source>
        <dbReference type="EMBL" id="KAF6209681.1"/>
    </source>
</evidence>
<sequence length="436" mass="48756">MFSWTSSHQFHKMKVLAAICLVALNLINHVTSEDDDHKGWQPKDASFATRAIHVGENPDYYRFGPVVLPIYMTSTYKEDAPGKPRTYKYGRDGNPTRASLELLLASLDEGKYGLAFASGTAAITAVAELVHTGGHVICSNQVYGGTYRYFDLLAHTNHKVEVSFIPIKYDTNQAEEVRKAIKPNTKMVWFDGLSNPLMIVCDIPRIAAMLKKTNKDIIFVIDNTFVSPYFSKPLNMGADIVIHSLTKYINGHSDVVGGGIITNHRELYEKLKLYQITAGAVPSPFDCSQVIRGAKTLEVRMQQHMKNALKVAKFLEGHKYVERVVYPGLKSHPQHELAKSLWSGSSGMMIFYLNSSITNEQSADSFLTSLRIIALGMSLGGVESLAELPFKMLDDWMSQSHRYNMGVTENLIRLSVGIEWDASLIWELDNSLEKLV</sequence>
<dbReference type="InterPro" id="IPR015424">
    <property type="entry name" value="PyrdxlP-dep_Trfase"/>
</dbReference>
<feature type="chain" id="PRO_5035787192" description="cystathionine gamma-lyase" evidence="10">
    <location>
        <begin position="33"/>
        <end position="436"/>
    </location>
</feature>
<comment type="pathway">
    <text evidence="2">Amino-acid biosynthesis; L-cysteine biosynthesis; L-cysteine from L-homocysteine and L-serine: step 2/2.</text>
</comment>
<gene>
    <name evidence="11" type="ORF">GE061_015430</name>
</gene>
<evidence type="ECO:0000256" key="4">
    <source>
        <dbReference type="ARBA" id="ARBA00012085"/>
    </source>
</evidence>
<dbReference type="EMBL" id="WIXP02000006">
    <property type="protein sequence ID" value="KAF6209681.1"/>
    <property type="molecule type" value="Genomic_DNA"/>
</dbReference>
<accession>A0A8S9XN15</accession>
<dbReference type="Gene3D" id="3.40.640.10">
    <property type="entry name" value="Type I PLP-dependent aspartate aminotransferase-like (Major domain)"/>
    <property type="match status" value="1"/>
</dbReference>
<name>A0A8S9XN15_APOLU</name>
<dbReference type="InterPro" id="IPR015421">
    <property type="entry name" value="PyrdxlP-dep_Trfase_major"/>
</dbReference>
<evidence type="ECO:0000256" key="3">
    <source>
        <dbReference type="ARBA" id="ARBA00009077"/>
    </source>
</evidence>
<evidence type="ECO:0000256" key="7">
    <source>
        <dbReference type="ARBA" id="ARBA00029853"/>
    </source>
</evidence>
<dbReference type="GO" id="GO:0019343">
    <property type="term" value="P:cysteine biosynthetic process via cystathionine"/>
    <property type="evidence" value="ECO:0007669"/>
    <property type="project" value="TreeGrafter"/>
</dbReference>
<comment type="similarity">
    <text evidence="3 9">Belongs to the trans-sulfuration enzymes family.</text>
</comment>
<evidence type="ECO:0000313" key="12">
    <source>
        <dbReference type="Proteomes" id="UP000466442"/>
    </source>
</evidence>
<evidence type="ECO:0000256" key="6">
    <source>
        <dbReference type="ARBA" id="ARBA00023192"/>
    </source>
</evidence>
<dbReference type="EC" id="4.4.1.1" evidence="4"/>
<reference evidence="11" key="1">
    <citation type="journal article" date="2021" name="Mol. Ecol. Resour.">
        <title>Apolygus lucorum genome provides insights into omnivorousness and mesophyll feeding.</title>
        <authorList>
            <person name="Liu Y."/>
            <person name="Liu H."/>
            <person name="Wang H."/>
            <person name="Huang T."/>
            <person name="Liu B."/>
            <person name="Yang B."/>
            <person name="Yin L."/>
            <person name="Li B."/>
            <person name="Zhang Y."/>
            <person name="Zhang S."/>
            <person name="Jiang F."/>
            <person name="Zhang X."/>
            <person name="Ren Y."/>
            <person name="Wang B."/>
            <person name="Wang S."/>
            <person name="Lu Y."/>
            <person name="Wu K."/>
            <person name="Fan W."/>
            <person name="Wang G."/>
        </authorList>
    </citation>
    <scope>NUCLEOTIDE SEQUENCE</scope>
    <source>
        <strain evidence="11">12Hb</strain>
    </source>
</reference>
<evidence type="ECO:0000256" key="10">
    <source>
        <dbReference type="SAM" id="SignalP"/>
    </source>
</evidence>
<dbReference type="AlphaFoldDB" id="A0A8S9XN15"/>
<dbReference type="PROSITE" id="PS00868">
    <property type="entry name" value="CYS_MET_METAB_PP"/>
    <property type="match status" value="1"/>
</dbReference>
<keyword evidence="12" id="KW-1185">Reference proteome</keyword>
<dbReference type="SUPFAM" id="SSF53383">
    <property type="entry name" value="PLP-dependent transferases"/>
    <property type="match status" value="1"/>
</dbReference>
<keyword evidence="10" id="KW-0732">Signal</keyword>
<comment type="caution">
    <text evidence="11">The sequence shown here is derived from an EMBL/GenBank/DDBJ whole genome shotgun (WGS) entry which is preliminary data.</text>
</comment>
<dbReference type="InterPro" id="IPR000277">
    <property type="entry name" value="Cys/Met-Metab_PyrdxlP-dep_enz"/>
</dbReference>
<dbReference type="GO" id="GO:0019346">
    <property type="term" value="P:transsulfuration"/>
    <property type="evidence" value="ECO:0007669"/>
    <property type="project" value="InterPro"/>
</dbReference>
<dbReference type="GO" id="GO:0004123">
    <property type="term" value="F:cystathionine gamma-lyase activity"/>
    <property type="evidence" value="ECO:0007669"/>
    <property type="project" value="TreeGrafter"/>
</dbReference>
<comment type="cofactor">
    <cofactor evidence="1 9">
        <name>pyridoxal 5'-phosphate</name>
        <dbReference type="ChEBI" id="CHEBI:597326"/>
    </cofactor>
</comment>
<dbReference type="CDD" id="cd00614">
    <property type="entry name" value="CGS_like"/>
    <property type="match status" value="1"/>
</dbReference>
<dbReference type="Proteomes" id="UP000466442">
    <property type="component" value="Unassembled WGS sequence"/>
</dbReference>
<organism evidence="11 12">
    <name type="scientific">Apolygus lucorum</name>
    <name type="common">Small green plant bug</name>
    <name type="synonym">Lygocoris lucorum</name>
    <dbReference type="NCBI Taxonomy" id="248454"/>
    <lineage>
        <taxon>Eukaryota</taxon>
        <taxon>Metazoa</taxon>
        <taxon>Ecdysozoa</taxon>
        <taxon>Arthropoda</taxon>
        <taxon>Hexapoda</taxon>
        <taxon>Insecta</taxon>
        <taxon>Pterygota</taxon>
        <taxon>Neoptera</taxon>
        <taxon>Paraneoptera</taxon>
        <taxon>Hemiptera</taxon>
        <taxon>Heteroptera</taxon>
        <taxon>Panheteroptera</taxon>
        <taxon>Cimicomorpha</taxon>
        <taxon>Miridae</taxon>
        <taxon>Mirini</taxon>
        <taxon>Apolygus</taxon>
    </lineage>
</organism>
<evidence type="ECO:0000256" key="8">
    <source>
        <dbReference type="PIRSR" id="PIRSR001434-2"/>
    </source>
</evidence>
<dbReference type="InterPro" id="IPR015422">
    <property type="entry name" value="PyrdxlP-dep_Trfase_small"/>
</dbReference>
<keyword evidence="6" id="KW-0028">Amino-acid biosynthesis</keyword>
<protein>
    <recommendedName>
        <fullName evidence="4">cystathionine gamma-lyase</fullName>
        <ecNumber evidence="4">4.4.1.1</ecNumber>
    </recommendedName>
    <alternativeName>
        <fullName evidence="7">Gamma-cystathionase</fullName>
    </alternativeName>
</protein>
<evidence type="ECO:0000256" key="1">
    <source>
        <dbReference type="ARBA" id="ARBA00001933"/>
    </source>
</evidence>
<evidence type="ECO:0000256" key="2">
    <source>
        <dbReference type="ARBA" id="ARBA00005038"/>
    </source>
</evidence>
<dbReference type="PANTHER" id="PTHR11808:SF15">
    <property type="entry name" value="CYSTATHIONINE GAMMA-LYASE"/>
    <property type="match status" value="1"/>
</dbReference>
<dbReference type="OrthoDB" id="3512640at2759"/>
<keyword evidence="6" id="KW-0198">Cysteine biosynthesis</keyword>